<dbReference type="InterPro" id="IPR022924">
    <property type="entry name" value="Cardiolipin_synthase"/>
</dbReference>
<keyword evidence="6" id="KW-0964">Secreted</keyword>
<dbReference type="InterPro" id="IPR001736">
    <property type="entry name" value="PLipase_D/transphosphatidylase"/>
</dbReference>
<keyword evidence="19" id="KW-1185">Reference proteome</keyword>
<keyword evidence="11" id="KW-0443">Lipid metabolism</keyword>
<dbReference type="Pfam" id="PF13396">
    <property type="entry name" value="PLDc_N"/>
    <property type="match status" value="1"/>
</dbReference>
<evidence type="ECO:0000313" key="18">
    <source>
        <dbReference type="EMBL" id="AQS48402.1"/>
    </source>
</evidence>
<name>A0ABN4X7C7_9RHOB</name>
<reference evidence="18 19" key="1">
    <citation type="submission" date="2017-01" db="EMBL/GenBank/DDBJ databases">
        <title>The complete genome sequence of a sulfur-oxidizing marine bacterium Thioclava sp. 25B10_4T.</title>
        <authorList>
            <person name="Liu Y."/>
            <person name="Lai Q."/>
            <person name="Shao Z."/>
        </authorList>
    </citation>
    <scope>NUCLEOTIDE SEQUENCE [LARGE SCALE GENOMIC DNA]</scope>
    <source>
        <strain evidence="18 19">25B10_4</strain>
    </source>
</reference>
<evidence type="ECO:0000256" key="7">
    <source>
        <dbReference type="ARBA" id="ARBA00022679"/>
    </source>
</evidence>
<evidence type="ECO:0000256" key="9">
    <source>
        <dbReference type="ARBA" id="ARBA00022737"/>
    </source>
</evidence>
<dbReference type="SUPFAM" id="SSF56024">
    <property type="entry name" value="Phospholipase D/nuclease"/>
    <property type="match status" value="2"/>
</dbReference>
<keyword evidence="4" id="KW-1003">Cell membrane</keyword>
<evidence type="ECO:0000256" key="13">
    <source>
        <dbReference type="ARBA" id="ARBA00023209"/>
    </source>
</evidence>
<keyword evidence="13" id="KW-0594">Phospholipid biosynthesis</keyword>
<sequence length="480" mass="52942">MNVWWAELLTLLFHFGSQALALLRVFTRPDKPPAVRASWTVLILSVPFLGVILYILIGETRLNQRVARKLQATVAALPAPDPVEPADLEAISPAYRAAFARAAAINGYAPSSGDAIAFLPDPADQLEPLIADIDAASRSVHLITYIWLTDLTGIAMAEALTRAAERGVTVRVLVDGLGARGFIKSRHWKAMKKAGVKTAIAFSFRWPLFKLATMRIDLRNHRKLAVIDGHVAYTGSRNIADPEFRIKARFAPWKDVMLRIEGPLAAQHQHIFATDWVTHSREEISDLVIPTPAAPTARPGTAVAFATGPMLDTRGVPDVFLAVIGAARETLTLSTPYFVPGEEIASALRAAKRRGVRVQVIVPRRNDSRFVAHAARSFYPVLAEAGVEIWEHGPGLLHAKTLLADGRVAILGSANLDRRSFELNYENCVLIEDHELGLELGERQRHWIAQARRVGPERIAEWPLHWKIINNLMSVLAPIL</sequence>
<evidence type="ECO:0000256" key="15">
    <source>
        <dbReference type="NCBIfam" id="TIGR04265"/>
    </source>
</evidence>
<dbReference type="EMBL" id="CP019437">
    <property type="protein sequence ID" value="AQS48402.1"/>
    <property type="molecule type" value="Genomic_DNA"/>
</dbReference>
<dbReference type="InterPro" id="IPR027379">
    <property type="entry name" value="CLS_N"/>
</dbReference>
<evidence type="ECO:0000256" key="5">
    <source>
        <dbReference type="ARBA" id="ARBA00022516"/>
    </source>
</evidence>
<proteinExistence type="predicted"/>
<keyword evidence="7" id="KW-0808">Transferase</keyword>
<dbReference type="SMART" id="SM00155">
    <property type="entry name" value="PLDc"/>
    <property type="match status" value="2"/>
</dbReference>
<keyword evidence="8 16" id="KW-0812">Transmembrane</keyword>
<dbReference type="EC" id="2.7.8.-" evidence="15"/>
<evidence type="ECO:0000256" key="1">
    <source>
        <dbReference type="ARBA" id="ARBA00003145"/>
    </source>
</evidence>
<dbReference type="RefSeq" id="WP_075774966.1">
    <property type="nucleotide sequence ID" value="NZ_CP019437.1"/>
</dbReference>
<evidence type="ECO:0000259" key="17">
    <source>
        <dbReference type="PROSITE" id="PS50035"/>
    </source>
</evidence>
<evidence type="ECO:0000256" key="6">
    <source>
        <dbReference type="ARBA" id="ARBA00022525"/>
    </source>
</evidence>
<dbReference type="Gene3D" id="3.30.870.10">
    <property type="entry name" value="Endonuclease Chain A"/>
    <property type="match status" value="2"/>
</dbReference>
<dbReference type="PANTHER" id="PTHR21248:SF22">
    <property type="entry name" value="PHOSPHOLIPASE D"/>
    <property type="match status" value="1"/>
</dbReference>
<feature type="transmembrane region" description="Helical" evidence="16">
    <location>
        <begin position="37"/>
        <end position="57"/>
    </location>
</feature>
<evidence type="ECO:0000256" key="2">
    <source>
        <dbReference type="ARBA" id="ARBA00004613"/>
    </source>
</evidence>
<comment type="subcellular location">
    <subcellularLocation>
        <location evidence="3">Cell membrane</location>
        <topology evidence="3">Multi-pass membrane protein</topology>
    </subcellularLocation>
    <subcellularLocation>
        <location evidence="2">Secreted</location>
    </subcellularLocation>
</comment>
<gene>
    <name evidence="18" type="ORF">BMG03_11785</name>
</gene>
<evidence type="ECO:0000313" key="19">
    <source>
        <dbReference type="Proteomes" id="UP000185622"/>
    </source>
</evidence>
<accession>A0ABN4X7C7</accession>
<dbReference type="Pfam" id="PF13091">
    <property type="entry name" value="PLDc_2"/>
    <property type="match status" value="2"/>
</dbReference>
<dbReference type="PANTHER" id="PTHR21248">
    <property type="entry name" value="CARDIOLIPIN SYNTHASE"/>
    <property type="match status" value="1"/>
</dbReference>
<protein>
    <recommendedName>
        <fullName evidence="15">Cardiolipin synthase</fullName>
        <ecNumber evidence="15">2.7.8.-</ecNumber>
    </recommendedName>
</protein>
<dbReference type="NCBIfam" id="TIGR04265">
    <property type="entry name" value="bac_cardiolipin"/>
    <property type="match status" value="1"/>
</dbReference>
<organism evidence="18 19">
    <name type="scientific">Thioclava nitratireducens</name>
    <dbReference type="NCBI Taxonomy" id="1915078"/>
    <lineage>
        <taxon>Bacteria</taxon>
        <taxon>Pseudomonadati</taxon>
        <taxon>Pseudomonadota</taxon>
        <taxon>Alphaproteobacteria</taxon>
        <taxon>Rhodobacterales</taxon>
        <taxon>Paracoccaceae</taxon>
        <taxon>Thioclava</taxon>
    </lineage>
</organism>
<evidence type="ECO:0000256" key="16">
    <source>
        <dbReference type="SAM" id="Phobius"/>
    </source>
</evidence>
<keyword evidence="12 16" id="KW-0472">Membrane</keyword>
<dbReference type="PROSITE" id="PS50035">
    <property type="entry name" value="PLD"/>
    <property type="match status" value="2"/>
</dbReference>
<feature type="domain" description="PLD phosphodiesterase" evidence="17">
    <location>
        <begin position="216"/>
        <end position="243"/>
    </location>
</feature>
<keyword evidence="5" id="KW-0444">Lipid biosynthesis</keyword>
<evidence type="ECO:0000256" key="12">
    <source>
        <dbReference type="ARBA" id="ARBA00023136"/>
    </source>
</evidence>
<keyword evidence="9" id="KW-0677">Repeat</keyword>
<evidence type="ECO:0000256" key="10">
    <source>
        <dbReference type="ARBA" id="ARBA00022989"/>
    </source>
</evidence>
<evidence type="ECO:0000256" key="4">
    <source>
        <dbReference type="ARBA" id="ARBA00022475"/>
    </source>
</evidence>
<dbReference type="InterPro" id="IPR025202">
    <property type="entry name" value="PLD-like_dom"/>
</dbReference>
<evidence type="ECO:0000256" key="8">
    <source>
        <dbReference type="ARBA" id="ARBA00022692"/>
    </source>
</evidence>
<keyword evidence="10 16" id="KW-1133">Transmembrane helix</keyword>
<comment type="function">
    <text evidence="1">Could be a virulence factor.</text>
</comment>
<evidence type="ECO:0000256" key="3">
    <source>
        <dbReference type="ARBA" id="ARBA00004651"/>
    </source>
</evidence>
<feature type="domain" description="PLD phosphodiesterase" evidence="17">
    <location>
        <begin position="393"/>
        <end position="420"/>
    </location>
</feature>
<evidence type="ECO:0000256" key="11">
    <source>
        <dbReference type="ARBA" id="ARBA00023098"/>
    </source>
</evidence>
<evidence type="ECO:0000256" key="14">
    <source>
        <dbReference type="ARBA" id="ARBA00023264"/>
    </source>
</evidence>
<keyword evidence="14" id="KW-1208">Phospholipid metabolism</keyword>
<dbReference type="Proteomes" id="UP000185622">
    <property type="component" value="Chromosome"/>
</dbReference>